<dbReference type="Proteomes" id="UP000827892">
    <property type="component" value="Chromosome V"/>
</dbReference>
<name>A0AAE9A6Q3_CAEBR</name>
<organism evidence="2 4">
    <name type="scientific">Caenorhabditis briggsae</name>
    <dbReference type="NCBI Taxonomy" id="6238"/>
    <lineage>
        <taxon>Eukaryota</taxon>
        <taxon>Metazoa</taxon>
        <taxon>Ecdysozoa</taxon>
        <taxon>Nematoda</taxon>
        <taxon>Chromadorea</taxon>
        <taxon>Rhabditida</taxon>
        <taxon>Rhabditina</taxon>
        <taxon>Rhabditomorpha</taxon>
        <taxon>Rhabditoidea</taxon>
        <taxon>Rhabditidae</taxon>
        <taxon>Peloderinae</taxon>
        <taxon>Caenorhabditis</taxon>
    </lineage>
</organism>
<reference evidence="3 5" key="2">
    <citation type="submission" date="2022-04" db="EMBL/GenBank/DDBJ databases">
        <title>Chromosome-level reference genomes for two strains of Caenorhabditis briggsae: an improved platform for comparative genomics.</title>
        <authorList>
            <person name="Stevens L."/>
            <person name="Andersen E."/>
        </authorList>
    </citation>
    <scope>NUCLEOTIDE SEQUENCE [LARGE SCALE GENOMIC DNA]</scope>
    <source>
        <strain evidence="3">VX34</strain>
        <tissue evidence="3">Whole-organism</tissue>
    </source>
</reference>
<reference evidence="2 4" key="1">
    <citation type="submission" date="2022-02" db="EMBL/GenBank/DDBJ databases">
        <title>Chromosome-level reference genomes for two strains of Caenorhabditis briggsae: an improved platform for comparative genomics.</title>
        <authorList>
            <person name="Stevens L."/>
            <person name="Andersen E.C."/>
        </authorList>
    </citation>
    <scope>NUCLEOTIDE SEQUENCE [LARGE SCALE GENOMIC DNA]</scope>
    <source>
        <strain evidence="2">QX1410_ONT</strain>
        <tissue evidence="2">Whole-organism</tissue>
    </source>
</reference>
<accession>A0AAE9A6Q3</accession>
<evidence type="ECO:0000313" key="5">
    <source>
        <dbReference type="Proteomes" id="UP000829354"/>
    </source>
</evidence>
<evidence type="ECO:0000313" key="3">
    <source>
        <dbReference type="EMBL" id="UMM37360.1"/>
    </source>
</evidence>
<evidence type="ECO:0000313" key="4">
    <source>
        <dbReference type="Proteomes" id="UP000827892"/>
    </source>
</evidence>
<protein>
    <submittedName>
        <fullName evidence="2">Uncharacterized protein</fullName>
    </submittedName>
</protein>
<dbReference type="EMBL" id="CP092624">
    <property type="protein sequence ID" value="UMM37360.1"/>
    <property type="molecule type" value="Genomic_DNA"/>
</dbReference>
<feature type="compositionally biased region" description="Polar residues" evidence="1">
    <location>
        <begin position="274"/>
        <end position="283"/>
    </location>
</feature>
<proteinExistence type="predicted"/>
<dbReference type="EMBL" id="CP090895">
    <property type="protein sequence ID" value="ULT91398.1"/>
    <property type="molecule type" value="Genomic_DNA"/>
</dbReference>
<keyword evidence="5" id="KW-1185">Reference proteome</keyword>
<dbReference type="Proteomes" id="UP000829354">
    <property type="component" value="Chromosome V"/>
</dbReference>
<dbReference type="OMA" id="WDSFGRE"/>
<evidence type="ECO:0000256" key="1">
    <source>
        <dbReference type="SAM" id="MobiDB-lite"/>
    </source>
</evidence>
<feature type="compositionally biased region" description="Polar residues" evidence="1">
    <location>
        <begin position="80"/>
        <end position="89"/>
    </location>
</feature>
<gene>
    <name evidence="2" type="ORF">L3Y34_009184</name>
    <name evidence="3" type="ORF">L5515_009144</name>
</gene>
<dbReference type="KEGG" id="cbr:CBG_04834"/>
<sequence>MVSKLTKAMGALSQNDEDDVRRTPAASTIVPPTTRSSSQHQERRKSARLNKRQDQTDVDDEISIDPHDSGTESDEEEIASITSSMSNPRESLRRGLYYTMEHPPPVTANPAWKRDLDETESMDSFGRESGIMTGDNDSDTDGMATPTPLRRRLRDDDSSSPGKRGHEEQNPMADHPIAWRLRSFNNDRAVKVAARRCPVHVLISHPPIPMGLRFDGAGEDVEVEGGSWAAKRGRLDSHRPSLDFEKMVKTRIGEEQDQSTPSSSAASSPPTSSGPVTRSQINQ</sequence>
<feature type="region of interest" description="Disordered" evidence="1">
    <location>
        <begin position="1"/>
        <end position="178"/>
    </location>
</feature>
<feature type="compositionally biased region" description="Low complexity" evidence="1">
    <location>
        <begin position="259"/>
        <end position="273"/>
    </location>
</feature>
<evidence type="ECO:0000313" key="2">
    <source>
        <dbReference type="EMBL" id="ULT91398.1"/>
    </source>
</evidence>
<dbReference type="AlphaFoldDB" id="A0AAE9A6Q3"/>
<feature type="compositionally biased region" description="Polar residues" evidence="1">
    <location>
        <begin position="30"/>
        <end position="39"/>
    </location>
</feature>
<feature type="region of interest" description="Disordered" evidence="1">
    <location>
        <begin position="248"/>
        <end position="283"/>
    </location>
</feature>